<keyword evidence="2" id="KW-1185">Reference proteome</keyword>
<proteinExistence type="predicted"/>
<evidence type="ECO:0000313" key="2">
    <source>
        <dbReference type="Proteomes" id="UP000662782"/>
    </source>
</evidence>
<gene>
    <name evidence="1" type="ORF">CPT_Miami_258</name>
</gene>
<name>A0A873WGB2_9CAUD</name>
<accession>A0A873WGB2</accession>
<protein>
    <submittedName>
        <fullName evidence="1">Uncharacterized protein</fullName>
    </submittedName>
</protein>
<dbReference type="Proteomes" id="UP000662782">
    <property type="component" value="Segment"/>
</dbReference>
<sequence>MRSFKQPFTIHRYPSVDKLIKEPGNKSLLLLSFFNLEIKIKNAELRAVNNPFPGDVFFTEEVGDDKILLVVRFNLGTGERYYQLNNLEWVVCTNSLTVRELTLLLG</sequence>
<evidence type="ECO:0000313" key="1">
    <source>
        <dbReference type="EMBL" id="QPB09353.1"/>
    </source>
</evidence>
<reference evidence="1 2" key="1">
    <citation type="submission" date="2020-07" db="EMBL/GenBank/DDBJ databases">
        <title>Complete genome sequence of Klebsiella pneumoniae phage Miami.</title>
        <authorList>
            <person name="Mora D.A."/>
            <person name="Lessor L."/>
            <person name="Gill J."/>
            <person name="Liu M."/>
        </authorList>
    </citation>
    <scope>NUCLEOTIDE SEQUENCE [LARGE SCALE GENOMIC DNA]</scope>
</reference>
<dbReference type="EMBL" id="MT701590">
    <property type="protein sequence ID" value="QPB09353.1"/>
    <property type="molecule type" value="Genomic_DNA"/>
</dbReference>
<organism evidence="1 2">
    <name type="scientific">Klebsiella phage Miami</name>
    <dbReference type="NCBI Taxonomy" id="2767581"/>
    <lineage>
        <taxon>Viruses</taxon>
        <taxon>Duplodnaviria</taxon>
        <taxon>Heunggongvirae</taxon>
        <taxon>Uroviricota</taxon>
        <taxon>Caudoviricetes</taxon>
        <taxon>Chimalliviridae</taxon>
        <taxon>Miamivirus</taxon>
        <taxon>Miamivirus miami</taxon>
    </lineage>
</organism>